<dbReference type="PRINTS" id="PR00412">
    <property type="entry name" value="EPOXHYDRLASE"/>
</dbReference>
<dbReference type="SUPFAM" id="SSF53474">
    <property type="entry name" value="alpha/beta-Hydrolases"/>
    <property type="match status" value="1"/>
</dbReference>
<reference evidence="3 4" key="1">
    <citation type="submission" date="2021-01" db="EMBL/GenBank/DDBJ databases">
        <title>Whole genome shotgun sequence of Catellatospora citrea NBRC 14495.</title>
        <authorList>
            <person name="Komaki H."/>
            <person name="Tamura T."/>
        </authorList>
    </citation>
    <scope>NUCLEOTIDE SEQUENCE [LARGE SCALE GENOMIC DNA]</scope>
    <source>
        <strain evidence="3 4">NBRC 14495</strain>
    </source>
</reference>
<comment type="caution">
    <text evidence="3">The sequence shown here is derived from an EMBL/GenBank/DDBJ whole genome shotgun (WGS) entry which is preliminary data.</text>
</comment>
<protein>
    <submittedName>
        <fullName evidence="3">Hydrolase</fullName>
    </submittedName>
</protein>
<accession>A0A8J3P032</accession>
<dbReference type="Pfam" id="PF00561">
    <property type="entry name" value="Abhydrolase_1"/>
    <property type="match status" value="1"/>
</dbReference>
<keyword evidence="4" id="KW-1185">Reference proteome</keyword>
<sequence length="321" mass="35114">MPLRKIHHPVGAYTAEEKKEFAGMDLTDHAGVRLTHGKPKVNGVEIHYAIGGVGEPVFLLHGVPKTMSYWRHVVPLLTPHYTVIAVDNRGCGGSQRPLTGYDTATMAGDVAELATYLGFERFRVAGEDWGAAIAYAVAAFHRPRARQLVFQETLLPGLPAGPGLPGGERDPSLAADDGRTGWHFSFFGLPHVPELLLAGRERPFWTYYARRQMWDPSALTEEDIDEMVHSIEQPGGTRAILEMFRARQTDAEQNRPHYADPISCPVLAVGAQDYLGDAVFEQLTQVARDVRGVVIPAAGHNIALENPVALAQAYLDFFAGG</sequence>
<dbReference type="PANTHER" id="PTHR43329">
    <property type="entry name" value="EPOXIDE HYDROLASE"/>
    <property type="match status" value="1"/>
</dbReference>
<evidence type="ECO:0000313" key="4">
    <source>
        <dbReference type="Proteomes" id="UP000659904"/>
    </source>
</evidence>
<dbReference type="InterPro" id="IPR000639">
    <property type="entry name" value="Epox_hydrolase-like"/>
</dbReference>
<feature type="domain" description="AB hydrolase-1" evidence="2">
    <location>
        <begin position="56"/>
        <end position="307"/>
    </location>
</feature>
<dbReference type="InterPro" id="IPR029058">
    <property type="entry name" value="AB_hydrolase_fold"/>
</dbReference>
<evidence type="ECO:0000313" key="3">
    <source>
        <dbReference type="EMBL" id="GIF98995.1"/>
    </source>
</evidence>
<name>A0A8J3P032_9ACTN</name>
<dbReference type="Proteomes" id="UP000659904">
    <property type="component" value="Unassembled WGS sequence"/>
</dbReference>
<dbReference type="InterPro" id="IPR000073">
    <property type="entry name" value="AB_hydrolase_1"/>
</dbReference>
<evidence type="ECO:0000256" key="1">
    <source>
        <dbReference type="ARBA" id="ARBA00022801"/>
    </source>
</evidence>
<dbReference type="Gene3D" id="3.40.50.1820">
    <property type="entry name" value="alpha/beta hydrolase"/>
    <property type="match status" value="1"/>
</dbReference>
<dbReference type="EMBL" id="BONH01000018">
    <property type="protein sequence ID" value="GIF98995.1"/>
    <property type="molecule type" value="Genomic_DNA"/>
</dbReference>
<dbReference type="AlphaFoldDB" id="A0A8J3P032"/>
<gene>
    <name evidence="3" type="ORF">Cci01nite_40890</name>
</gene>
<dbReference type="GO" id="GO:0016787">
    <property type="term" value="F:hydrolase activity"/>
    <property type="evidence" value="ECO:0007669"/>
    <property type="project" value="UniProtKB-KW"/>
</dbReference>
<organism evidence="3 4">
    <name type="scientific">Catellatospora citrea</name>
    <dbReference type="NCBI Taxonomy" id="53366"/>
    <lineage>
        <taxon>Bacteria</taxon>
        <taxon>Bacillati</taxon>
        <taxon>Actinomycetota</taxon>
        <taxon>Actinomycetes</taxon>
        <taxon>Micromonosporales</taxon>
        <taxon>Micromonosporaceae</taxon>
        <taxon>Catellatospora</taxon>
    </lineage>
</organism>
<keyword evidence="1 3" id="KW-0378">Hydrolase</keyword>
<proteinExistence type="predicted"/>
<dbReference type="RefSeq" id="WP_203831933.1">
    <property type="nucleotide sequence ID" value="NZ_BONH01000018.1"/>
</dbReference>
<evidence type="ECO:0000259" key="2">
    <source>
        <dbReference type="Pfam" id="PF00561"/>
    </source>
</evidence>